<accession>A0A1I2C930</accession>
<dbReference type="PANTHER" id="PTHR43639:SF1">
    <property type="entry name" value="SHORT-CHAIN DEHYDROGENASE_REDUCTASE FAMILY PROTEIN"/>
    <property type="match status" value="1"/>
</dbReference>
<dbReference type="InterPro" id="IPR057326">
    <property type="entry name" value="KR_dom"/>
</dbReference>
<dbReference type="CDD" id="cd05233">
    <property type="entry name" value="SDR_c"/>
    <property type="match status" value="1"/>
</dbReference>
<dbReference type="InterPro" id="IPR020904">
    <property type="entry name" value="Sc_DH/Rdtase_CS"/>
</dbReference>
<dbReference type="InterPro" id="IPR036291">
    <property type="entry name" value="NAD(P)-bd_dom_sf"/>
</dbReference>
<dbReference type="SUPFAM" id="SSF51735">
    <property type="entry name" value="NAD(P)-binding Rossmann-fold domains"/>
    <property type="match status" value="1"/>
</dbReference>
<reference evidence="5" key="1">
    <citation type="submission" date="2016-10" db="EMBL/GenBank/DDBJ databases">
        <authorList>
            <person name="Varghese N."/>
            <person name="Submissions S."/>
        </authorList>
    </citation>
    <scope>NUCLEOTIDE SEQUENCE [LARGE SCALE GENOMIC DNA]</scope>
    <source>
        <strain evidence="5">DSM 11443</strain>
    </source>
</reference>
<sequence>MSGKSERRVALVTGGARGIGRAIALNLSSDYAVAITHLTSLPKDLPEDILAIPAELRDPAAFNTVLDAVIAHFGRIDVLVNNAGAMETSPVASFDQDAYRATFDINLLAPHGLLAAALPHLRAGSVVINISSVNAVLPPKGAAMYGASKAALDLWTRAMAKELGPRGIRVNAVAPGAVNIPEAPRDAELTQAFIDMTALGRLATPDDIANAVRYLASDQAGFITGEVLTVSGGYRL</sequence>
<dbReference type="RefSeq" id="WP_245766365.1">
    <property type="nucleotide sequence ID" value="NZ_FOMW01000009.1"/>
</dbReference>
<dbReference type="Gene3D" id="3.40.50.720">
    <property type="entry name" value="NAD(P)-binding Rossmann-like Domain"/>
    <property type="match status" value="1"/>
</dbReference>
<proteinExistence type="inferred from homology"/>
<dbReference type="STRING" id="74348.SAMN04488523_10937"/>
<feature type="domain" description="Ketoreductase" evidence="3">
    <location>
        <begin position="8"/>
        <end position="176"/>
    </location>
</feature>
<dbReference type="Proteomes" id="UP000198977">
    <property type="component" value="Unassembled WGS sequence"/>
</dbReference>
<dbReference type="GO" id="GO:0016491">
    <property type="term" value="F:oxidoreductase activity"/>
    <property type="evidence" value="ECO:0007669"/>
    <property type="project" value="UniProtKB-KW"/>
</dbReference>
<evidence type="ECO:0000256" key="1">
    <source>
        <dbReference type="ARBA" id="ARBA00006484"/>
    </source>
</evidence>
<organism evidence="4 5">
    <name type="scientific">Sulfitobacter brevis</name>
    <dbReference type="NCBI Taxonomy" id="74348"/>
    <lineage>
        <taxon>Bacteria</taxon>
        <taxon>Pseudomonadati</taxon>
        <taxon>Pseudomonadota</taxon>
        <taxon>Alphaproteobacteria</taxon>
        <taxon>Rhodobacterales</taxon>
        <taxon>Roseobacteraceae</taxon>
        <taxon>Sulfitobacter</taxon>
    </lineage>
</organism>
<keyword evidence="2" id="KW-0560">Oxidoreductase</keyword>
<dbReference type="AlphaFoldDB" id="A0A1I2C930"/>
<evidence type="ECO:0000313" key="4">
    <source>
        <dbReference type="EMBL" id="SFE64851.1"/>
    </source>
</evidence>
<dbReference type="PRINTS" id="PR00080">
    <property type="entry name" value="SDRFAMILY"/>
</dbReference>
<name>A0A1I2C930_9RHOB</name>
<dbReference type="Pfam" id="PF13561">
    <property type="entry name" value="adh_short_C2"/>
    <property type="match status" value="1"/>
</dbReference>
<dbReference type="FunFam" id="3.40.50.720:FF:000084">
    <property type="entry name" value="Short-chain dehydrogenase reductase"/>
    <property type="match status" value="1"/>
</dbReference>
<protein>
    <submittedName>
        <fullName evidence="4">3-oxoacyl-[acyl-carrier protein] reductase</fullName>
    </submittedName>
</protein>
<dbReference type="InterPro" id="IPR002347">
    <property type="entry name" value="SDR_fam"/>
</dbReference>
<keyword evidence="5" id="KW-1185">Reference proteome</keyword>
<gene>
    <name evidence="4" type="ORF">SAMN04488523_10937</name>
</gene>
<dbReference type="PRINTS" id="PR00081">
    <property type="entry name" value="GDHRDH"/>
</dbReference>
<dbReference type="PANTHER" id="PTHR43639">
    <property type="entry name" value="OXIDOREDUCTASE, SHORT-CHAIN DEHYDROGENASE/REDUCTASE FAMILY (AFU_ORTHOLOGUE AFUA_5G02870)"/>
    <property type="match status" value="1"/>
</dbReference>
<evidence type="ECO:0000313" key="5">
    <source>
        <dbReference type="Proteomes" id="UP000198977"/>
    </source>
</evidence>
<dbReference type="PROSITE" id="PS00061">
    <property type="entry name" value="ADH_SHORT"/>
    <property type="match status" value="1"/>
</dbReference>
<comment type="similarity">
    <text evidence="1">Belongs to the short-chain dehydrogenases/reductases (SDR) family.</text>
</comment>
<evidence type="ECO:0000256" key="2">
    <source>
        <dbReference type="ARBA" id="ARBA00023002"/>
    </source>
</evidence>
<dbReference type="EMBL" id="FOMW01000009">
    <property type="protein sequence ID" value="SFE64851.1"/>
    <property type="molecule type" value="Genomic_DNA"/>
</dbReference>
<evidence type="ECO:0000259" key="3">
    <source>
        <dbReference type="SMART" id="SM00822"/>
    </source>
</evidence>
<dbReference type="SMART" id="SM00822">
    <property type="entry name" value="PKS_KR"/>
    <property type="match status" value="1"/>
</dbReference>